<dbReference type="PANTHER" id="PTHR11633">
    <property type="entry name" value="PLATELET-DERIVED GROWTH FACTOR"/>
    <property type="match status" value="1"/>
</dbReference>
<dbReference type="GO" id="GO:0016020">
    <property type="term" value="C:membrane"/>
    <property type="evidence" value="ECO:0007669"/>
    <property type="project" value="InterPro"/>
</dbReference>
<gene>
    <name evidence="10" type="ORF">V9T40_006745</name>
</gene>
<proteinExistence type="inferred from homology"/>
<organism evidence="10 11">
    <name type="scientific">Parthenolecanium corni</name>
    <dbReference type="NCBI Taxonomy" id="536013"/>
    <lineage>
        <taxon>Eukaryota</taxon>
        <taxon>Metazoa</taxon>
        <taxon>Ecdysozoa</taxon>
        <taxon>Arthropoda</taxon>
        <taxon>Hexapoda</taxon>
        <taxon>Insecta</taxon>
        <taxon>Pterygota</taxon>
        <taxon>Neoptera</taxon>
        <taxon>Paraneoptera</taxon>
        <taxon>Hemiptera</taxon>
        <taxon>Sternorrhyncha</taxon>
        <taxon>Coccoidea</taxon>
        <taxon>Coccidae</taxon>
        <taxon>Parthenolecanium</taxon>
    </lineage>
</organism>
<dbReference type="Pfam" id="PF03128">
    <property type="entry name" value="CXCXC"/>
    <property type="match status" value="1"/>
</dbReference>
<keyword evidence="4 8" id="KW-0732">Signal</keyword>
<comment type="similarity">
    <text evidence="2 7">Belongs to the PDGF/VEGF growth factor family.</text>
</comment>
<feature type="chain" id="PRO_5042959272" description="Platelet-derived growth factor (PDGF) family profile domain-containing protein" evidence="8">
    <location>
        <begin position="23"/>
        <end position="278"/>
    </location>
</feature>
<evidence type="ECO:0000256" key="4">
    <source>
        <dbReference type="ARBA" id="ARBA00022729"/>
    </source>
</evidence>
<evidence type="ECO:0000313" key="11">
    <source>
        <dbReference type="Proteomes" id="UP001367676"/>
    </source>
</evidence>
<dbReference type="PROSITE" id="PS50278">
    <property type="entry name" value="PDGF_2"/>
    <property type="match status" value="1"/>
</dbReference>
<dbReference type="GO" id="GO:0005615">
    <property type="term" value="C:extracellular space"/>
    <property type="evidence" value="ECO:0007669"/>
    <property type="project" value="TreeGrafter"/>
</dbReference>
<protein>
    <recommendedName>
        <fullName evidence="9">Platelet-derived growth factor (PDGF) family profile domain-containing protein</fullName>
    </recommendedName>
</protein>
<feature type="domain" description="Platelet-derived growth factor (PDGF) family profile" evidence="9">
    <location>
        <begin position="126"/>
        <end position="194"/>
    </location>
</feature>
<name>A0AAN9TRB8_9HEMI</name>
<dbReference type="Proteomes" id="UP001367676">
    <property type="component" value="Unassembled WGS sequence"/>
</dbReference>
<evidence type="ECO:0000256" key="5">
    <source>
        <dbReference type="ARBA" id="ARBA00023030"/>
    </source>
</evidence>
<evidence type="ECO:0000256" key="7">
    <source>
        <dbReference type="RuleBase" id="RU003818"/>
    </source>
</evidence>
<dbReference type="AlphaFoldDB" id="A0AAN9TRB8"/>
<dbReference type="PANTHER" id="PTHR11633:SF1">
    <property type="entry name" value="LD28763P"/>
    <property type="match status" value="1"/>
</dbReference>
<dbReference type="InterPro" id="IPR004153">
    <property type="entry name" value="CXCXC_repeat"/>
</dbReference>
<keyword evidence="5 7" id="KW-0339">Growth factor</keyword>
<keyword evidence="3" id="KW-0964">Secreted</keyword>
<sequence length="278" mass="31565">MSLLQFVCAFYVFGFVVVASSAAIPDGVIFPDQRRKGLKSSCDSCTNAIPISLAKQLSNVDDSEQFLHQFVENGREFAESEGLNYGIRVKSPFAQSTDASKKVPIANCKPELQTINLKDTNDPTVIYYPMCVRLEQCAGCCNHELLMCQYTKSSPVNVTIMMTKYMGNKTLKYIGKKIVTLLRHNECQCDCKTKAKDCRGGQIYKQDECRCVCANGNEEQQCTKQHNKLWNPATCQCACRNITECSSGYFFDQNSCSCRRAQEWQNYDPYFYPRENMR</sequence>
<dbReference type="GO" id="GO:0008284">
    <property type="term" value="P:positive regulation of cell population proliferation"/>
    <property type="evidence" value="ECO:0007669"/>
    <property type="project" value="TreeGrafter"/>
</dbReference>
<dbReference type="Pfam" id="PF00341">
    <property type="entry name" value="PDGF"/>
    <property type="match status" value="1"/>
</dbReference>
<comment type="caution">
    <text evidence="10">The sequence shown here is derived from an EMBL/GenBank/DDBJ whole genome shotgun (WGS) entry which is preliminary data.</text>
</comment>
<dbReference type="GO" id="GO:0008083">
    <property type="term" value="F:growth factor activity"/>
    <property type="evidence" value="ECO:0007669"/>
    <property type="project" value="UniProtKB-KW"/>
</dbReference>
<reference evidence="10 11" key="1">
    <citation type="submission" date="2024-03" db="EMBL/GenBank/DDBJ databases">
        <title>Adaptation during the transition from Ophiocordyceps entomopathogen to insect associate is accompanied by gene loss and intensified selection.</title>
        <authorList>
            <person name="Ward C.M."/>
            <person name="Onetto C.A."/>
            <person name="Borneman A.R."/>
        </authorList>
    </citation>
    <scope>NUCLEOTIDE SEQUENCE [LARGE SCALE GENOMIC DNA]</scope>
    <source>
        <strain evidence="10">AWRI1</strain>
        <tissue evidence="10">Single Adult Female</tissue>
    </source>
</reference>
<evidence type="ECO:0000256" key="6">
    <source>
        <dbReference type="ARBA" id="ARBA00023246"/>
    </source>
</evidence>
<evidence type="ECO:0000256" key="2">
    <source>
        <dbReference type="ARBA" id="ARBA00006686"/>
    </source>
</evidence>
<dbReference type="EMBL" id="JBBCAQ010000007">
    <property type="protein sequence ID" value="KAK7602771.1"/>
    <property type="molecule type" value="Genomic_DNA"/>
</dbReference>
<dbReference type="GO" id="GO:0070851">
    <property type="term" value="F:growth factor receptor binding"/>
    <property type="evidence" value="ECO:0007669"/>
    <property type="project" value="TreeGrafter"/>
</dbReference>
<keyword evidence="6" id="KW-0497">Mitogen</keyword>
<feature type="signal peptide" evidence="8">
    <location>
        <begin position="1"/>
        <end position="22"/>
    </location>
</feature>
<dbReference type="SMART" id="SM00141">
    <property type="entry name" value="PDGF"/>
    <property type="match status" value="1"/>
</dbReference>
<evidence type="ECO:0000256" key="3">
    <source>
        <dbReference type="ARBA" id="ARBA00022525"/>
    </source>
</evidence>
<keyword evidence="11" id="KW-1185">Reference proteome</keyword>
<evidence type="ECO:0000259" key="9">
    <source>
        <dbReference type="PROSITE" id="PS50278"/>
    </source>
</evidence>
<evidence type="ECO:0000313" key="10">
    <source>
        <dbReference type="EMBL" id="KAK7602771.1"/>
    </source>
</evidence>
<dbReference type="Gene3D" id="2.10.90.10">
    <property type="entry name" value="Cystine-knot cytokines"/>
    <property type="match status" value="1"/>
</dbReference>
<dbReference type="InterPro" id="IPR000072">
    <property type="entry name" value="PDGF/VEGF_dom"/>
</dbReference>
<dbReference type="GO" id="GO:0051781">
    <property type="term" value="P:positive regulation of cell division"/>
    <property type="evidence" value="ECO:0007669"/>
    <property type="project" value="UniProtKB-KW"/>
</dbReference>
<comment type="subcellular location">
    <subcellularLocation>
        <location evidence="1">Secreted</location>
    </subcellularLocation>
</comment>
<dbReference type="InterPro" id="IPR029034">
    <property type="entry name" value="Cystine-knot_cytokine"/>
</dbReference>
<accession>A0AAN9TRB8</accession>
<dbReference type="SUPFAM" id="SSF57501">
    <property type="entry name" value="Cystine-knot cytokines"/>
    <property type="match status" value="1"/>
</dbReference>
<evidence type="ECO:0000256" key="1">
    <source>
        <dbReference type="ARBA" id="ARBA00004613"/>
    </source>
</evidence>
<evidence type="ECO:0000256" key="8">
    <source>
        <dbReference type="SAM" id="SignalP"/>
    </source>
</evidence>